<keyword evidence="3" id="KW-1185">Reference proteome</keyword>
<sequence length="70" mass="7648">MSKAGNSYYYLQDELGSPMYMTGTDGTPVSSYAFDDFGRNIDPFTGKIKKAGNKQSGNHAYTTEGNIIQP</sequence>
<protein>
    <recommendedName>
        <fullName evidence="4">RHS repeat-associated core domain-containing protein</fullName>
    </recommendedName>
</protein>
<feature type="compositionally biased region" description="Polar residues" evidence="1">
    <location>
        <begin position="53"/>
        <end position="70"/>
    </location>
</feature>
<accession>A0A317G2K5</accession>
<dbReference type="Proteomes" id="UP000245488">
    <property type="component" value="Chromosome"/>
</dbReference>
<dbReference type="AlphaFoldDB" id="A0A317G2K5"/>
<evidence type="ECO:0000313" key="2">
    <source>
        <dbReference type="EMBL" id="PWT26650.1"/>
    </source>
</evidence>
<dbReference type="RefSeq" id="WP_110072403.1">
    <property type="nucleotide sequence ID" value="NZ_CM009896.1"/>
</dbReference>
<organism evidence="2 3">
    <name type="scientific">Butyrivibrio fibrisolvens</name>
    <dbReference type="NCBI Taxonomy" id="831"/>
    <lineage>
        <taxon>Bacteria</taxon>
        <taxon>Bacillati</taxon>
        <taxon>Bacillota</taxon>
        <taxon>Clostridia</taxon>
        <taxon>Lachnospirales</taxon>
        <taxon>Lachnospiraceae</taxon>
        <taxon>Butyrivibrio</taxon>
    </lineage>
</organism>
<feature type="region of interest" description="Disordered" evidence="1">
    <location>
        <begin position="48"/>
        <end position="70"/>
    </location>
</feature>
<dbReference type="Gene3D" id="2.180.10.10">
    <property type="entry name" value="RHS repeat-associated core"/>
    <property type="match status" value="1"/>
</dbReference>
<dbReference type="EMBL" id="NXNG01000001">
    <property type="protein sequence ID" value="PWT26650.1"/>
    <property type="molecule type" value="Genomic_DNA"/>
</dbReference>
<name>A0A317G2K5_BUTFI</name>
<proteinExistence type="predicted"/>
<reference evidence="2 3" key="1">
    <citation type="submission" date="2017-09" db="EMBL/GenBank/DDBJ databases">
        <title>High-quality draft genome sequence of Butyrivibrio fibrisolvens INBov1, isolated from cow rumen.</title>
        <authorList>
            <person name="Rodriguez Hernaez J."/>
            <person name="Rivarola M."/>
            <person name="Paniego N."/>
            <person name="Cravero S."/>
            <person name="Ceron Cucchi M."/>
            <person name="Martinez M.C."/>
        </authorList>
    </citation>
    <scope>NUCLEOTIDE SEQUENCE [LARGE SCALE GENOMIC DNA]</scope>
    <source>
        <strain evidence="2 3">INBov1</strain>
    </source>
</reference>
<evidence type="ECO:0000256" key="1">
    <source>
        <dbReference type="SAM" id="MobiDB-lite"/>
    </source>
</evidence>
<evidence type="ECO:0008006" key="4">
    <source>
        <dbReference type="Google" id="ProtNLM"/>
    </source>
</evidence>
<evidence type="ECO:0000313" key="3">
    <source>
        <dbReference type="Proteomes" id="UP000245488"/>
    </source>
</evidence>
<gene>
    <name evidence="2" type="ORF">CPT75_05665</name>
</gene>
<comment type="caution">
    <text evidence="2">The sequence shown here is derived from an EMBL/GenBank/DDBJ whole genome shotgun (WGS) entry which is preliminary data.</text>
</comment>